<comment type="similarity">
    <text evidence="1">Belongs to the UPF0749 family.</text>
</comment>
<keyword evidence="5" id="KW-1185">Reference proteome</keyword>
<feature type="coiled-coil region" evidence="3">
    <location>
        <begin position="50"/>
        <end position="84"/>
    </location>
</feature>
<evidence type="ECO:0008006" key="6">
    <source>
        <dbReference type="Google" id="ProtNLM"/>
    </source>
</evidence>
<evidence type="ECO:0000313" key="5">
    <source>
        <dbReference type="Proteomes" id="UP000215224"/>
    </source>
</evidence>
<accession>A0A223KRN5</accession>
<dbReference type="AlphaFoldDB" id="A0A223KRN5"/>
<dbReference type="Pfam" id="PF05949">
    <property type="entry name" value="DUF881"/>
    <property type="match status" value="1"/>
</dbReference>
<organism evidence="4 5">
    <name type="scientific">Sutcliffiella cohnii</name>
    <dbReference type="NCBI Taxonomy" id="33932"/>
    <lineage>
        <taxon>Bacteria</taxon>
        <taxon>Bacillati</taxon>
        <taxon>Bacillota</taxon>
        <taxon>Bacilli</taxon>
        <taxon>Bacillales</taxon>
        <taxon>Bacillaceae</taxon>
        <taxon>Sutcliffiella</taxon>
    </lineage>
</organism>
<evidence type="ECO:0000256" key="3">
    <source>
        <dbReference type="SAM" id="Coils"/>
    </source>
</evidence>
<evidence type="ECO:0000256" key="2">
    <source>
        <dbReference type="PROSITE-ProRule" id="PRU00182"/>
    </source>
</evidence>
<proteinExistence type="inferred from homology"/>
<dbReference type="InterPro" id="IPR010273">
    <property type="entry name" value="DUF881"/>
</dbReference>
<reference evidence="4 5" key="1">
    <citation type="submission" date="2016-12" db="EMBL/GenBank/DDBJ databases">
        <title>The whole genome sequencing and assembly of Bacillus cohnii DSM 6307T strain.</title>
        <authorList>
            <person name="Lee Y.-J."/>
            <person name="Yi H."/>
            <person name="Bahn Y.-S."/>
            <person name="Kim J.F."/>
            <person name="Lee D.-W."/>
        </authorList>
    </citation>
    <scope>NUCLEOTIDE SEQUENCE [LARGE SCALE GENOMIC DNA]</scope>
    <source>
        <strain evidence="4 5">DSM 6307</strain>
    </source>
</reference>
<dbReference type="STRING" id="1314751.GCA_001591425_02921"/>
<keyword evidence="3" id="KW-0175">Coiled coil</keyword>
<dbReference type="PANTHER" id="PTHR37313">
    <property type="entry name" value="UPF0749 PROTEIN RV1825"/>
    <property type="match status" value="1"/>
</dbReference>
<name>A0A223KRN5_9BACI</name>
<dbReference type="PANTHER" id="PTHR37313:SF2">
    <property type="entry name" value="UPF0749 PROTEIN YLXX"/>
    <property type="match status" value="1"/>
</dbReference>
<gene>
    <name evidence="4" type="ORF">BC6307_13035</name>
</gene>
<dbReference type="EMBL" id="CP018866">
    <property type="protein sequence ID" value="AST92140.1"/>
    <property type="molecule type" value="Genomic_DNA"/>
</dbReference>
<dbReference type="KEGG" id="bcoh:BC6307_13035"/>
<dbReference type="GO" id="GO:0003723">
    <property type="term" value="F:RNA binding"/>
    <property type="evidence" value="ECO:0007669"/>
    <property type="project" value="UniProtKB-KW"/>
</dbReference>
<evidence type="ECO:0000313" key="4">
    <source>
        <dbReference type="EMBL" id="AST92140.1"/>
    </source>
</evidence>
<dbReference type="RefSeq" id="WP_066417619.1">
    <property type="nucleotide sequence ID" value="NZ_CP018866.1"/>
</dbReference>
<dbReference type="Gene3D" id="3.30.70.1880">
    <property type="entry name" value="Protein of unknown function DUF881"/>
    <property type="match status" value="1"/>
</dbReference>
<keyword evidence="2" id="KW-0694">RNA-binding</keyword>
<evidence type="ECO:0000256" key="1">
    <source>
        <dbReference type="ARBA" id="ARBA00009108"/>
    </source>
</evidence>
<protein>
    <recommendedName>
        <fullName evidence="6">DUF881 domain-containing protein</fullName>
    </recommendedName>
</protein>
<sequence>MKVNGKHVVLSFVCLVLGFMISFSYQLTQKEEDRISDRQWERDHNIRTMIINTEERNRELQNELFEKQEIVRQIEEEIAKEEQLFFNLVEDVEKLRMYNGNVKVKGTGVEVTLADASYVPSEENVNNYIVHESHVFRVVNELLISGSDAVAINGQRITKNSYIVCNGPVITVDGNQYPAPFVITAIGEPEVLIPSLNIVGGVKDQLVFDNITVKITQKEEILMEPVIH</sequence>
<dbReference type="PROSITE" id="PS50889">
    <property type="entry name" value="S4"/>
    <property type="match status" value="1"/>
</dbReference>
<dbReference type="SUPFAM" id="SSF55174">
    <property type="entry name" value="Alpha-L RNA-binding motif"/>
    <property type="match status" value="1"/>
</dbReference>
<dbReference type="Proteomes" id="UP000215224">
    <property type="component" value="Chromosome"/>
</dbReference>